<dbReference type="KEGG" id="cpf:CPF_2618"/>
<organism evidence="7 8">
    <name type="scientific">Clostridium perfringens (strain ATCC 13124 / DSM 756 / JCM 1290 / NCIMB 6125 / NCTC 8237 / Type A)</name>
    <dbReference type="NCBI Taxonomy" id="195103"/>
    <lineage>
        <taxon>Bacteria</taxon>
        <taxon>Bacillati</taxon>
        <taxon>Bacillota</taxon>
        <taxon>Clostridia</taxon>
        <taxon>Eubacteriales</taxon>
        <taxon>Clostridiaceae</taxon>
        <taxon>Clostridium</taxon>
    </lineage>
</organism>
<dbReference type="GeneID" id="93001104"/>
<dbReference type="EC" id="2.7.1.35" evidence="1"/>
<dbReference type="Proteomes" id="UP000001823">
    <property type="component" value="Chromosome"/>
</dbReference>
<dbReference type="RefSeq" id="WP_003457860.1">
    <property type="nucleotide sequence ID" value="NC_008261.1"/>
</dbReference>
<accession>A0A0H2YT23</accession>
<dbReference type="GO" id="GO:0009443">
    <property type="term" value="P:pyridoxal 5'-phosphate salvage"/>
    <property type="evidence" value="ECO:0007669"/>
    <property type="project" value="InterPro"/>
</dbReference>
<dbReference type="InterPro" id="IPR029056">
    <property type="entry name" value="Ribokinase-like"/>
</dbReference>
<dbReference type="PANTHER" id="PTHR10534">
    <property type="entry name" value="PYRIDOXAL KINASE"/>
    <property type="match status" value="1"/>
</dbReference>
<dbReference type="GO" id="GO:0005829">
    <property type="term" value="C:cytosol"/>
    <property type="evidence" value="ECO:0007669"/>
    <property type="project" value="TreeGrafter"/>
</dbReference>
<dbReference type="PaxDb" id="195103-CPF_2618"/>
<gene>
    <name evidence="7" type="ordered locus">CPF_2618</name>
</gene>
<evidence type="ECO:0000313" key="7">
    <source>
        <dbReference type="EMBL" id="ABG84197.1"/>
    </source>
</evidence>
<dbReference type="InterPro" id="IPR013749">
    <property type="entry name" value="PM/HMP-P_kinase-1"/>
</dbReference>
<dbReference type="GO" id="GO:0005524">
    <property type="term" value="F:ATP binding"/>
    <property type="evidence" value="ECO:0007669"/>
    <property type="project" value="UniProtKB-KW"/>
</dbReference>
<dbReference type="GO" id="GO:0008478">
    <property type="term" value="F:pyridoxal kinase activity"/>
    <property type="evidence" value="ECO:0007669"/>
    <property type="project" value="UniProtKB-EC"/>
</dbReference>
<evidence type="ECO:0000313" key="8">
    <source>
        <dbReference type="Proteomes" id="UP000001823"/>
    </source>
</evidence>
<keyword evidence="8" id="KW-1185">Reference proteome</keyword>
<reference evidence="7 8" key="1">
    <citation type="journal article" date="2006" name="Genome Res.">
        <title>Skewed genomic variability in strains of the toxigenic bacterial pathogen, Clostridium perfringens.</title>
        <authorList>
            <person name="Myers G.S."/>
            <person name="Rasko D.A."/>
            <person name="Cheung J.K."/>
            <person name="Ravel J."/>
            <person name="Seshadri R."/>
            <person name="Deboy R.T."/>
            <person name="Ren Q."/>
            <person name="Varga J."/>
            <person name="Awad M.M."/>
            <person name="Brinkac L.M."/>
            <person name="Daugherty S.C."/>
            <person name="Haft D.H."/>
            <person name="Dodson R.J."/>
            <person name="Madupu R."/>
            <person name="Nelson W.C."/>
            <person name="Rosovitz M.J."/>
            <person name="Sullivan S.A."/>
            <person name="Khouri H."/>
            <person name="Dimitrov G.I."/>
            <person name="Watkins K.L."/>
            <person name="Mulligan S."/>
            <person name="Benton J."/>
            <person name="Radune D."/>
            <person name="Fisher D.J."/>
            <person name="Atkins H.S."/>
            <person name="Hiscox T."/>
            <person name="Jost B.H."/>
            <person name="Billington S.J."/>
            <person name="Songer J.G."/>
            <person name="McClane B.A."/>
            <person name="Titball R.W."/>
            <person name="Rood J.I."/>
            <person name="Melville S.B."/>
            <person name="Paulsen I.T."/>
        </authorList>
    </citation>
    <scope>NUCLEOTIDE SEQUENCE [LARGE SCALE GENOMIC DNA]</scope>
    <source>
        <strain evidence="8">ATCC 13124 / DSM 756 / JCM 1290 / NCIMB 6125 / NCTC 8237 / S 107 / Type A</strain>
    </source>
</reference>
<dbReference type="Gene3D" id="3.40.1190.20">
    <property type="match status" value="1"/>
</dbReference>
<evidence type="ECO:0000259" key="6">
    <source>
        <dbReference type="Pfam" id="PF08543"/>
    </source>
</evidence>
<dbReference type="AlphaFoldDB" id="A0A0H2YT23"/>
<dbReference type="CDD" id="cd01173">
    <property type="entry name" value="pyridoxal_pyridoxamine_kinase"/>
    <property type="match status" value="1"/>
</dbReference>
<dbReference type="InterPro" id="IPR004625">
    <property type="entry name" value="PyrdxlKinase"/>
</dbReference>
<evidence type="ECO:0000256" key="1">
    <source>
        <dbReference type="ARBA" id="ARBA00012104"/>
    </source>
</evidence>
<dbReference type="NCBIfam" id="NF005491">
    <property type="entry name" value="PRK07105.1"/>
    <property type="match status" value="1"/>
</dbReference>
<evidence type="ECO:0000256" key="2">
    <source>
        <dbReference type="ARBA" id="ARBA00022679"/>
    </source>
</evidence>
<evidence type="ECO:0000256" key="4">
    <source>
        <dbReference type="ARBA" id="ARBA00022777"/>
    </source>
</evidence>
<keyword evidence="2" id="KW-0808">Transferase</keyword>
<proteinExistence type="predicted"/>
<dbReference type="Pfam" id="PF08543">
    <property type="entry name" value="Phos_pyr_kin"/>
    <property type="match status" value="1"/>
</dbReference>
<dbReference type="HOGENOM" id="CLU_046496_2_0_9"/>
<evidence type="ECO:0000256" key="3">
    <source>
        <dbReference type="ARBA" id="ARBA00022741"/>
    </source>
</evidence>
<evidence type="ECO:0000256" key="5">
    <source>
        <dbReference type="ARBA" id="ARBA00022840"/>
    </source>
</evidence>
<keyword evidence="5" id="KW-0067">ATP-binding</keyword>
<dbReference type="eggNOG" id="COG2240">
    <property type="taxonomic scope" value="Bacteria"/>
</dbReference>
<dbReference type="EMBL" id="CP000246">
    <property type="protein sequence ID" value="ABG84197.1"/>
    <property type="molecule type" value="Genomic_DNA"/>
</dbReference>
<sequence>MKPMNKIAAIHDISCYGRAALATIIPILSSMGNQVCPLPTAVLSTHTDGFGKPAIRDLSDFIYETKDHWKRLNLNFQCIYSGYLADPNQVKFVERFIEDFKEENTLVVIDPVMADNGKLYDGMSEKMIEEMRTLIKSADIITPNITEASFLLGKEYKESLNEDEIKEYLVGLGNLGPKISIITSVTSSRGNEYIDTVLYDREEKMFYTYSHKRINAFYCGTGDAFASLLIGWILRGESIEKALEKSCNFIAEAIEYSEKFDYPPNEGILLESLLYKLISK</sequence>
<dbReference type="PANTHER" id="PTHR10534:SF2">
    <property type="entry name" value="PYRIDOXAL KINASE"/>
    <property type="match status" value="1"/>
</dbReference>
<protein>
    <recommendedName>
        <fullName evidence="1">pyridoxal kinase</fullName>
        <ecNumber evidence="1">2.7.1.35</ecNumber>
    </recommendedName>
</protein>
<dbReference type="SUPFAM" id="SSF53613">
    <property type="entry name" value="Ribokinase-like"/>
    <property type="match status" value="1"/>
</dbReference>
<name>A0A0H2YT23_CLOP1</name>
<feature type="domain" description="Pyridoxamine kinase/Phosphomethylpyrimidine kinase" evidence="6">
    <location>
        <begin position="76"/>
        <end position="259"/>
    </location>
</feature>
<dbReference type="STRING" id="195103.CPF_2618"/>
<keyword evidence="4 7" id="KW-0418">Kinase</keyword>
<keyword evidence="3" id="KW-0547">Nucleotide-binding</keyword>